<keyword evidence="6" id="KW-1185">Reference proteome</keyword>
<dbReference type="Proteomes" id="UP000198666">
    <property type="component" value="Unassembled WGS sequence"/>
</dbReference>
<sequence>MNLFGWLDTETEKKRDEYLKLYREIETIKSEHDKLISEAESAYSAYKSGIPCMAEDAIPCTDFIPAQERLDKKLNDYLDKEKEHRVKLVRASNEAYNRYIHYKNKAIAEAKEEKD</sequence>
<dbReference type="AlphaFoldDB" id="A0A1G6KZ85"/>
<evidence type="ECO:0000256" key="3">
    <source>
        <dbReference type="ARBA" id="ARBA00023026"/>
    </source>
</evidence>
<dbReference type="OrthoDB" id="2941170at2"/>
<organism evidence="5 6">
    <name type="scientific">Terribacillus halophilus</name>
    <dbReference type="NCBI Taxonomy" id="361279"/>
    <lineage>
        <taxon>Bacteria</taxon>
        <taxon>Bacillati</taxon>
        <taxon>Bacillota</taxon>
        <taxon>Bacilli</taxon>
        <taxon>Bacillales</taxon>
        <taxon>Bacillaceae</taxon>
        <taxon>Terribacillus</taxon>
    </lineage>
</organism>
<evidence type="ECO:0000313" key="5">
    <source>
        <dbReference type="EMBL" id="SDC36253.1"/>
    </source>
</evidence>
<dbReference type="RefSeq" id="WP_093726042.1">
    <property type="nucleotide sequence ID" value="NZ_FMZB01000002.1"/>
</dbReference>
<dbReference type="Pfam" id="PF26323">
    <property type="entry name" value="EsxC"/>
    <property type="match status" value="1"/>
</dbReference>
<evidence type="ECO:0000256" key="4">
    <source>
        <dbReference type="ARBA" id="ARBA00093779"/>
    </source>
</evidence>
<accession>A0A1G6KZ85</accession>
<evidence type="ECO:0000256" key="2">
    <source>
        <dbReference type="ARBA" id="ARBA00022525"/>
    </source>
</evidence>
<dbReference type="InterPro" id="IPR058928">
    <property type="entry name" value="EsxC"/>
</dbReference>
<evidence type="ECO:0000256" key="1">
    <source>
        <dbReference type="ARBA" id="ARBA00004613"/>
    </source>
</evidence>
<comment type="subcellular location">
    <subcellularLocation>
        <location evidence="1">Secreted</location>
    </subcellularLocation>
</comment>
<keyword evidence="2" id="KW-0964">Secreted</keyword>
<reference evidence="6" key="1">
    <citation type="submission" date="2016-10" db="EMBL/GenBank/DDBJ databases">
        <authorList>
            <person name="Varghese N."/>
            <person name="Submissions S."/>
        </authorList>
    </citation>
    <scope>NUCLEOTIDE SEQUENCE [LARGE SCALE GENOMIC DNA]</scope>
    <source>
        <strain evidence="6">DSM 21620</strain>
    </source>
</reference>
<dbReference type="STRING" id="361279.SAMN05421663_102193"/>
<evidence type="ECO:0000313" key="6">
    <source>
        <dbReference type="Proteomes" id="UP000198666"/>
    </source>
</evidence>
<keyword evidence="3" id="KW-0843">Virulence</keyword>
<gene>
    <name evidence="5" type="ORF">SAMN05421663_102193</name>
</gene>
<name>A0A1G6KZ85_9BACI</name>
<dbReference type="EMBL" id="FMZB01000002">
    <property type="protein sequence ID" value="SDC36253.1"/>
    <property type="molecule type" value="Genomic_DNA"/>
</dbReference>
<protein>
    <submittedName>
        <fullName evidence="5">Uncharacterized protein</fullName>
    </submittedName>
</protein>
<proteinExistence type="inferred from homology"/>
<comment type="similarity">
    <text evidence="4">Belongs to the EsxC family.</text>
</comment>